<dbReference type="OrthoDB" id="310895at2759"/>
<evidence type="ECO:0000259" key="4">
    <source>
        <dbReference type="Pfam" id="PF00171"/>
    </source>
</evidence>
<dbReference type="CDD" id="cd07103">
    <property type="entry name" value="ALDH_F5_SSADH_GabD"/>
    <property type="match status" value="1"/>
</dbReference>
<comment type="similarity">
    <text evidence="2">Belongs to the aldehyde dehydrogenase family.</text>
</comment>
<dbReference type="InterPro" id="IPR015590">
    <property type="entry name" value="Aldehyde_DH_dom"/>
</dbReference>
<dbReference type="Proteomes" id="UP000279236">
    <property type="component" value="Unassembled WGS sequence"/>
</dbReference>
<dbReference type="PROSITE" id="PS00070">
    <property type="entry name" value="ALDEHYDE_DEHYDR_CYS"/>
    <property type="match status" value="1"/>
</dbReference>
<proteinExistence type="inferred from homology"/>
<evidence type="ECO:0000256" key="3">
    <source>
        <dbReference type="ARBA" id="ARBA00023002"/>
    </source>
</evidence>
<dbReference type="RefSeq" id="XP_028478379.1">
    <property type="nucleotide sequence ID" value="XM_028621927.1"/>
</dbReference>
<dbReference type="EMBL" id="RSCE01000003">
    <property type="protein sequence ID" value="RSH84931.1"/>
    <property type="molecule type" value="Genomic_DNA"/>
</dbReference>
<dbReference type="InterPro" id="IPR050740">
    <property type="entry name" value="Aldehyde_DH_Superfamily"/>
</dbReference>
<evidence type="ECO:0000256" key="1">
    <source>
        <dbReference type="ARBA" id="ARBA00005176"/>
    </source>
</evidence>
<protein>
    <recommendedName>
        <fullName evidence="4">Aldehyde dehydrogenase domain-containing protein</fullName>
    </recommendedName>
</protein>
<dbReference type="SUPFAM" id="SSF53720">
    <property type="entry name" value="ALDH-like"/>
    <property type="match status" value="1"/>
</dbReference>
<dbReference type="InterPro" id="IPR016163">
    <property type="entry name" value="Ald_DH_C"/>
</dbReference>
<dbReference type="AlphaFoldDB" id="A0A427Y1H4"/>
<dbReference type="FunFam" id="3.40.605.10:FF:000007">
    <property type="entry name" value="NAD/NADP-dependent betaine aldehyde dehydrogenase"/>
    <property type="match status" value="1"/>
</dbReference>
<gene>
    <name evidence="5" type="ORF">EHS24_006478</name>
</gene>
<dbReference type="GO" id="GO:0005737">
    <property type="term" value="C:cytoplasm"/>
    <property type="evidence" value="ECO:0007669"/>
    <property type="project" value="TreeGrafter"/>
</dbReference>
<evidence type="ECO:0000313" key="5">
    <source>
        <dbReference type="EMBL" id="RSH84931.1"/>
    </source>
</evidence>
<dbReference type="GO" id="GO:0009450">
    <property type="term" value="P:gamma-aminobutyric acid catabolic process"/>
    <property type="evidence" value="ECO:0007669"/>
    <property type="project" value="TreeGrafter"/>
</dbReference>
<dbReference type="STRING" id="105984.A0A427Y1H4"/>
<dbReference type="InterPro" id="IPR016162">
    <property type="entry name" value="Ald_DH_N"/>
</dbReference>
<feature type="domain" description="Aldehyde dehydrogenase" evidence="4">
    <location>
        <begin position="37"/>
        <end position="493"/>
    </location>
</feature>
<evidence type="ECO:0000256" key="2">
    <source>
        <dbReference type="ARBA" id="ARBA00009986"/>
    </source>
</evidence>
<dbReference type="PANTHER" id="PTHR43353">
    <property type="entry name" value="SUCCINATE-SEMIALDEHYDE DEHYDROGENASE, MITOCHONDRIAL"/>
    <property type="match status" value="1"/>
</dbReference>
<organism evidence="5 6">
    <name type="scientific">Apiotrichum porosum</name>
    <dbReference type="NCBI Taxonomy" id="105984"/>
    <lineage>
        <taxon>Eukaryota</taxon>
        <taxon>Fungi</taxon>
        <taxon>Dikarya</taxon>
        <taxon>Basidiomycota</taxon>
        <taxon>Agaricomycotina</taxon>
        <taxon>Tremellomycetes</taxon>
        <taxon>Trichosporonales</taxon>
        <taxon>Trichosporonaceae</taxon>
        <taxon>Apiotrichum</taxon>
    </lineage>
</organism>
<dbReference type="InterPro" id="IPR016160">
    <property type="entry name" value="Ald_DH_CS_CYS"/>
</dbReference>
<comment type="caution">
    <text evidence="5">The sequence shown here is derived from an EMBL/GenBank/DDBJ whole genome shotgun (WGS) entry which is preliminary data.</text>
</comment>
<dbReference type="Gene3D" id="3.40.605.10">
    <property type="entry name" value="Aldehyde Dehydrogenase, Chain A, domain 1"/>
    <property type="match status" value="1"/>
</dbReference>
<comment type="pathway">
    <text evidence="1">Amino-acid degradation; 4-aminobutanoate degradation.</text>
</comment>
<accession>A0A427Y1H4</accession>
<dbReference type="FunFam" id="3.40.309.10:FF:000004">
    <property type="entry name" value="Succinate-semialdehyde dehydrogenase I"/>
    <property type="match status" value="1"/>
</dbReference>
<dbReference type="Gene3D" id="3.40.309.10">
    <property type="entry name" value="Aldehyde Dehydrogenase, Chain A, domain 2"/>
    <property type="match status" value="1"/>
</dbReference>
<evidence type="ECO:0000313" key="6">
    <source>
        <dbReference type="Proteomes" id="UP000279236"/>
    </source>
</evidence>
<keyword evidence="6" id="KW-1185">Reference proteome</keyword>
<sequence length="498" mass="53216">MTIAITDVHPNFKLQDKELLCQTGWINGEPAKATSGEDPFPVYDPANDSVWAYQESMGVDETKAAIAAADAAFPAWSKTPPRVRARLLLSLDTQIRAAREDLAILIVMETGKALVEAYAEVDYAAQYSWLMAGECERIAGEVIKNGDNAGLRYIITHQAIGPVGLLCPWNFPVVIALRKITTALAAGCTVVVKPSPETPVTTSSLAILCKRAGIPDGVVNVVTASTQSTPVVGQTLCEDPRIKKISFTGSTPVGKLLMKQSSSTLKKMTLELGGNGAFIVFDDADLERATDALVANKFRAAGQVCMCANRVMVHSSLVDEFAALMKTKIEQLKFGHGLDKGITNGPLTTLRGAERAVELIEDAVKNGGKLLLGGKRFGSGYHLEPTLIVGAARTSRTFCEEMFAPICAIYPFETEDEVIEVVNDTNMGLTNYVFTTNLSRAFRVTDALESGTVAVNTPMANAAESPFGGTKESGFGSEGGIKYGVEEFCTVKAMALAL</sequence>
<name>A0A427Y1H4_9TREE</name>
<dbReference type="GeneID" id="39591021"/>
<reference evidence="5 6" key="1">
    <citation type="submission" date="2018-11" db="EMBL/GenBank/DDBJ databases">
        <title>Genome sequence of Apiotrichum porosum DSM 27194.</title>
        <authorList>
            <person name="Aliyu H."/>
            <person name="Gorte O."/>
            <person name="Ochsenreither K."/>
        </authorList>
    </citation>
    <scope>NUCLEOTIDE SEQUENCE [LARGE SCALE GENOMIC DNA]</scope>
    <source>
        <strain evidence="5 6">DSM 27194</strain>
    </source>
</reference>
<dbReference type="PANTHER" id="PTHR43353:SF10">
    <property type="entry name" value="SUCCINATE-SEMIALDEHYDE DEHYDROGENASE (NADP+)"/>
    <property type="match status" value="1"/>
</dbReference>
<keyword evidence="3" id="KW-0560">Oxidoreductase</keyword>
<dbReference type="InterPro" id="IPR016161">
    <property type="entry name" value="Ald_DH/histidinol_DH"/>
</dbReference>
<dbReference type="Pfam" id="PF00171">
    <property type="entry name" value="Aldedh"/>
    <property type="match status" value="1"/>
</dbReference>
<dbReference type="GO" id="GO:0004777">
    <property type="term" value="F:succinate-semialdehyde dehydrogenase (NAD+) activity"/>
    <property type="evidence" value="ECO:0007669"/>
    <property type="project" value="TreeGrafter"/>
</dbReference>